<dbReference type="InterPro" id="IPR029063">
    <property type="entry name" value="SAM-dependent_MTases_sf"/>
</dbReference>
<evidence type="ECO:0000313" key="2">
    <source>
        <dbReference type="Proteomes" id="UP000630353"/>
    </source>
</evidence>
<keyword evidence="2" id="KW-1185">Reference proteome</keyword>
<protein>
    <submittedName>
        <fullName evidence="1">Spermidine synthase</fullName>
    </submittedName>
</protein>
<reference evidence="1" key="1">
    <citation type="journal article" date="2014" name="Int. J. Syst. Evol. Microbiol.">
        <title>Complete genome sequence of Corynebacterium casei LMG S-19264T (=DSM 44701T), isolated from a smear-ripened cheese.</title>
        <authorList>
            <consortium name="US DOE Joint Genome Institute (JGI-PGF)"/>
            <person name="Walter F."/>
            <person name="Albersmeier A."/>
            <person name="Kalinowski J."/>
            <person name="Ruckert C."/>
        </authorList>
    </citation>
    <scope>NUCLEOTIDE SEQUENCE</scope>
    <source>
        <strain evidence="1">KCTC 42651</strain>
    </source>
</reference>
<dbReference type="CDD" id="cd02440">
    <property type="entry name" value="AdoMet_MTases"/>
    <property type="match status" value="1"/>
</dbReference>
<dbReference type="EMBL" id="BMZS01000002">
    <property type="protein sequence ID" value="GHD44594.1"/>
    <property type="molecule type" value="Genomic_DNA"/>
</dbReference>
<dbReference type="SUPFAM" id="SSF53335">
    <property type="entry name" value="S-adenosyl-L-methionine-dependent methyltransferases"/>
    <property type="match status" value="1"/>
</dbReference>
<reference evidence="1" key="2">
    <citation type="submission" date="2020-09" db="EMBL/GenBank/DDBJ databases">
        <authorList>
            <person name="Sun Q."/>
            <person name="Kim S."/>
        </authorList>
    </citation>
    <scope>NUCLEOTIDE SEQUENCE</scope>
    <source>
        <strain evidence="1">KCTC 42651</strain>
    </source>
</reference>
<dbReference type="Gene3D" id="3.40.50.150">
    <property type="entry name" value="Vaccinia Virus protein VP39"/>
    <property type="match status" value="1"/>
</dbReference>
<name>A0A919CNE3_9PROT</name>
<dbReference type="Proteomes" id="UP000630353">
    <property type="component" value="Unassembled WGS sequence"/>
</dbReference>
<comment type="caution">
    <text evidence="1">The sequence shown here is derived from an EMBL/GenBank/DDBJ whole genome shotgun (WGS) entry which is preliminary data.</text>
</comment>
<sequence length="237" mass="25545">MSLYFEELDYRATPIGELSLRRRRELSLGVEVYEIKLGDEFLMSSLFTASEIELARLGLAAAGTGGLDVVVGGLGLGYTARAVLQDDAVASLIVVDALDAVIEWHESGLLPLGPELTGDPRCRFVHGDFFALSAGTAGFDPAQPERRFDAILVDIDHSPDALLAPGSEGFYQPDGLRRLASHLRPGGVFGLWSNEPPDDAFTARLGTVFAEASAEPVVFHNPLQDRSVTQTVYLGRT</sequence>
<gene>
    <name evidence="1" type="ORF">GCM10017083_12160</name>
</gene>
<dbReference type="RefSeq" id="WP_189988029.1">
    <property type="nucleotide sequence ID" value="NZ_BMZS01000002.1"/>
</dbReference>
<dbReference type="AlphaFoldDB" id="A0A919CNE3"/>
<proteinExistence type="predicted"/>
<evidence type="ECO:0000313" key="1">
    <source>
        <dbReference type="EMBL" id="GHD44594.1"/>
    </source>
</evidence>
<accession>A0A919CNE3</accession>
<organism evidence="1 2">
    <name type="scientific">Thalassobaculum fulvum</name>
    <dbReference type="NCBI Taxonomy" id="1633335"/>
    <lineage>
        <taxon>Bacteria</taxon>
        <taxon>Pseudomonadati</taxon>
        <taxon>Pseudomonadota</taxon>
        <taxon>Alphaproteobacteria</taxon>
        <taxon>Rhodospirillales</taxon>
        <taxon>Thalassobaculaceae</taxon>
        <taxon>Thalassobaculum</taxon>
    </lineage>
</organism>